<proteinExistence type="predicted"/>
<evidence type="ECO:0000313" key="3">
    <source>
        <dbReference type="Proteomes" id="UP000588604"/>
    </source>
</evidence>
<dbReference type="GO" id="GO:0003677">
    <property type="term" value="F:DNA binding"/>
    <property type="evidence" value="ECO:0007669"/>
    <property type="project" value="InterPro"/>
</dbReference>
<dbReference type="Pfam" id="PF01381">
    <property type="entry name" value="HTH_3"/>
    <property type="match status" value="1"/>
</dbReference>
<dbReference type="InterPro" id="IPR001387">
    <property type="entry name" value="Cro/C1-type_HTH"/>
</dbReference>
<dbReference type="SUPFAM" id="SSF47413">
    <property type="entry name" value="lambda repressor-like DNA-binding domains"/>
    <property type="match status" value="1"/>
</dbReference>
<name>A0A841MW34_9BACT</name>
<dbReference type="AlphaFoldDB" id="A0A841MW34"/>
<dbReference type="CDD" id="cd00093">
    <property type="entry name" value="HTH_XRE"/>
    <property type="match status" value="1"/>
</dbReference>
<evidence type="ECO:0000313" key="2">
    <source>
        <dbReference type="EMBL" id="MBB6328266.1"/>
    </source>
</evidence>
<dbReference type="RefSeq" id="WP_184497081.1">
    <property type="nucleotide sequence ID" value="NZ_JACIJO010000003.1"/>
</dbReference>
<dbReference type="Gene3D" id="1.10.260.40">
    <property type="entry name" value="lambda repressor-like DNA-binding domains"/>
    <property type="match status" value="1"/>
</dbReference>
<feature type="domain" description="HTH cro/C1-type" evidence="1">
    <location>
        <begin position="17"/>
        <end position="70"/>
    </location>
</feature>
<keyword evidence="3" id="KW-1185">Reference proteome</keyword>
<gene>
    <name evidence="2" type="ORF">FHS59_003909</name>
</gene>
<dbReference type="PROSITE" id="PS50943">
    <property type="entry name" value="HTH_CROC1"/>
    <property type="match status" value="1"/>
</dbReference>
<sequence>MSEAKKDRGFVHHGRNVKRLREIMGIKQYALAEDCGWSQQQMSKLENSEIIEEEPLGIIAKKLGVTPEFIENFNPDSAIYNIQSNNIFNDHAVNSSQHSYPHIEYHPVDQIVQLLEKYLQDDQRKSAQIESLTKTVMDLAEEVKRIKGK</sequence>
<organism evidence="2 3">
    <name type="scientific">Algoriphagus iocasae</name>
    <dbReference type="NCBI Taxonomy" id="1836499"/>
    <lineage>
        <taxon>Bacteria</taxon>
        <taxon>Pseudomonadati</taxon>
        <taxon>Bacteroidota</taxon>
        <taxon>Cytophagia</taxon>
        <taxon>Cytophagales</taxon>
        <taxon>Cyclobacteriaceae</taxon>
        <taxon>Algoriphagus</taxon>
    </lineage>
</organism>
<dbReference type="SMART" id="SM00530">
    <property type="entry name" value="HTH_XRE"/>
    <property type="match status" value="1"/>
</dbReference>
<evidence type="ECO:0000259" key="1">
    <source>
        <dbReference type="PROSITE" id="PS50943"/>
    </source>
</evidence>
<dbReference type="Proteomes" id="UP000588604">
    <property type="component" value="Unassembled WGS sequence"/>
</dbReference>
<accession>A0A841MW34</accession>
<reference evidence="2 3" key="1">
    <citation type="submission" date="2020-08" db="EMBL/GenBank/DDBJ databases">
        <title>Genomic Encyclopedia of Type Strains, Phase IV (KMG-IV): sequencing the most valuable type-strain genomes for metagenomic binning, comparative biology and taxonomic classification.</title>
        <authorList>
            <person name="Goeker M."/>
        </authorList>
    </citation>
    <scope>NUCLEOTIDE SEQUENCE [LARGE SCALE GENOMIC DNA]</scope>
    <source>
        <strain evidence="2 3">DSM 102044</strain>
    </source>
</reference>
<protein>
    <submittedName>
        <fullName evidence="2">Transcriptional regulator with XRE-family HTH domain</fullName>
    </submittedName>
</protein>
<comment type="caution">
    <text evidence="2">The sequence shown here is derived from an EMBL/GenBank/DDBJ whole genome shotgun (WGS) entry which is preliminary data.</text>
</comment>
<dbReference type="InterPro" id="IPR010982">
    <property type="entry name" value="Lambda_DNA-bd_dom_sf"/>
</dbReference>
<dbReference type="EMBL" id="JACIJO010000003">
    <property type="protein sequence ID" value="MBB6328266.1"/>
    <property type="molecule type" value="Genomic_DNA"/>
</dbReference>